<organism evidence="1">
    <name type="scientific">marine sediment metagenome</name>
    <dbReference type="NCBI Taxonomy" id="412755"/>
    <lineage>
        <taxon>unclassified sequences</taxon>
        <taxon>metagenomes</taxon>
        <taxon>ecological metagenomes</taxon>
    </lineage>
</organism>
<evidence type="ECO:0000313" key="1">
    <source>
        <dbReference type="EMBL" id="KKL08073.1"/>
    </source>
</evidence>
<accession>A0A0F9D7J4</accession>
<name>A0A0F9D7J4_9ZZZZ</name>
<dbReference type="AlphaFoldDB" id="A0A0F9D7J4"/>
<dbReference type="Pfam" id="PF22091">
    <property type="entry name" value="DUF6941"/>
    <property type="match status" value="1"/>
</dbReference>
<reference evidence="1" key="1">
    <citation type="journal article" date="2015" name="Nature">
        <title>Complex archaea that bridge the gap between prokaryotes and eukaryotes.</title>
        <authorList>
            <person name="Spang A."/>
            <person name="Saw J.H."/>
            <person name="Jorgensen S.L."/>
            <person name="Zaremba-Niedzwiedzka K."/>
            <person name="Martijn J."/>
            <person name="Lind A.E."/>
            <person name="van Eijk R."/>
            <person name="Schleper C."/>
            <person name="Guy L."/>
            <person name="Ettema T.J."/>
        </authorList>
    </citation>
    <scope>NUCLEOTIDE SEQUENCE</scope>
</reference>
<gene>
    <name evidence="1" type="ORF">LCGC14_2579540</name>
</gene>
<protein>
    <submittedName>
        <fullName evidence="1">Uncharacterized protein</fullName>
    </submittedName>
</protein>
<sequence length="133" mass="14683">MQIEIFTLCNVATKDGSGKLNILGTFNNITAKQTPIKYPPCELAIRLRFEKSEGGNKTMKINFVGADGKPVLPSLDETFIVRVLPGESTSNVSLVVLIPQMKLKNFGDYSINLVIDDHLVGSSPFYVRKLSHE</sequence>
<dbReference type="InterPro" id="IPR054221">
    <property type="entry name" value="DUF6941"/>
</dbReference>
<dbReference type="EMBL" id="LAZR01043028">
    <property type="protein sequence ID" value="KKL08073.1"/>
    <property type="molecule type" value="Genomic_DNA"/>
</dbReference>
<comment type="caution">
    <text evidence="1">The sequence shown here is derived from an EMBL/GenBank/DDBJ whole genome shotgun (WGS) entry which is preliminary data.</text>
</comment>
<proteinExistence type="predicted"/>